<keyword evidence="2" id="KW-1185">Reference proteome</keyword>
<dbReference type="AlphaFoldDB" id="A0A8J3LNN4"/>
<dbReference type="RefSeq" id="WP_168078380.1">
    <property type="nucleotide sequence ID" value="NZ_BAAAQJ010000021.1"/>
</dbReference>
<organism evidence="1 2">
    <name type="scientific">Planosporangium flavigriseum</name>
    <dbReference type="NCBI Taxonomy" id="373681"/>
    <lineage>
        <taxon>Bacteria</taxon>
        <taxon>Bacillati</taxon>
        <taxon>Actinomycetota</taxon>
        <taxon>Actinomycetes</taxon>
        <taxon>Micromonosporales</taxon>
        <taxon>Micromonosporaceae</taxon>
        <taxon>Planosporangium</taxon>
    </lineage>
</organism>
<dbReference type="EMBL" id="BONU01000021">
    <property type="protein sequence ID" value="GIG74699.1"/>
    <property type="molecule type" value="Genomic_DNA"/>
</dbReference>
<reference evidence="1" key="1">
    <citation type="submission" date="2021-01" db="EMBL/GenBank/DDBJ databases">
        <title>Whole genome shotgun sequence of Planosporangium flavigriseum NBRC 105377.</title>
        <authorList>
            <person name="Komaki H."/>
            <person name="Tamura T."/>
        </authorList>
    </citation>
    <scope>NUCLEOTIDE SEQUENCE</scope>
    <source>
        <strain evidence="1">NBRC 105377</strain>
    </source>
</reference>
<proteinExistence type="predicted"/>
<accession>A0A8J3LNN4</accession>
<dbReference type="Proteomes" id="UP000653674">
    <property type="component" value="Unassembled WGS sequence"/>
</dbReference>
<name>A0A8J3LNN4_9ACTN</name>
<evidence type="ECO:0000313" key="1">
    <source>
        <dbReference type="EMBL" id="GIG74699.1"/>
    </source>
</evidence>
<comment type="caution">
    <text evidence="1">The sequence shown here is derived from an EMBL/GenBank/DDBJ whole genome shotgun (WGS) entry which is preliminary data.</text>
</comment>
<protein>
    <submittedName>
        <fullName evidence="1">Uncharacterized protein</fullName>
    </submittedName>
</protein>
<evidence type="ECO:0000313" key="2">
    <source>
        <dbReference type="Proteomes" id="UP000653674"/>
    </source>
</evidence>
<sequence>MTKKNPVSPAASGGAGTLFEYRVAAIAYSYLLSGAHPPGLAVSIAGVGLQQRVRGHLLDDIVVTAEPSPNPLCTEYQVKLTLSVTAADWQFVSVITQALHVLDERADDVARGDLDLGLIARGDQDALDQLAALTNFARGHTAEETFADVFEPGVVNQPLRDRRDQVRKAVEAAIAEGAPDLGGVAVSAHALLSALHVWRVSDGDDGADYLAALDRLTPAAESFGVNPVDLFGHLASLAQGWGVVAGVVDATSIRRQLRRRGLGLRKTAGDGPVVDPHKVDADAVVRGPVAALELDGALDQAERLLAAGDPSAADLFADMANRLEEARFWPHAAIMRRREADARQSAGYSDDAVIGRVGLAWAHLDAVQPWEAGFALNDGRRPGVAERVSALAARVSKAVDAAVWVAKGSDLDGLVTAFDGLEEGDPYRERAAAFLCEEAIADARPDVMLDRRDLLEAVARTAAGHGDGPTRRCGARIQMCIADATGQWAPLLPEIHRRYPRPIVAWAHARYGRHLALSGDGAGAQTQYLLAIERACVAEMFDEAADWLYALRTVRFWYADFETDDQHPLAQALRPNAKPSQLPGSPHTAEHALRAMLDEGKPREALQRVQRWRWQAVVRAQLTEEIDAVESLGTLLQRHDEIQAAIKCFVRAGAEKEAAAAARYLPDAPAHLDTDMLAPVESCRTAAYAAVAAAADLISDDDARTWADAALAEIAADHDERLIGRSARLQAFDALAALCDSLSDDQVDKLLLLVAPLIDRPADHYRHTDEAVAKILMSAAAKRTDVVPLLVRALLADQRMAEIILAGATDVFKTHKDVVGKLLEPAAPAKQHACLALILAGVEPAPALEYARSRVDQELTAREHQPGRITYYAGAAQVAILASVLDSETRIRVARTMLDRALDRREATVSRRDSLKGLINIVADVDDSTRATLLPSVLEMARGEHDGGPADDILHGSSGFSMLKIADGSPTLSDLALECAARLAADQSDLVAVEQIGIALLRTADEPGQWRIGRALALLPARASELRLDHCAVHPSPALRALAALRWARDPAALPAATAVQLARDDDHRVRHVLARAVRDNHGLATNDETTNVVVNILASDARRSIRSYIAGLVTSLPGSATPT</sequence>
<gene>
    <name evidence="1" type="ORF">Pfl04_31030</name>
</gene>